<keyword evidence="3" id="KW-1185">Reference proteome</keyword>
<dbReference type="Proteomes" id="UP000004995">
    <property type="component" value="Unassembled WGS sequence"/>
</dbReference>
<dbReference type="EMBL" id="AGNK02001002">
    <property type="status" value="NOT_ANNOTATED_CDS"/>
    <property type="molecule type" value="Genomic_DNA"/>
</dbReference>
<dbReference type="Gramene" id="KQL24026">
    <property type="protein sequence ID" value="KQL24026"/>
    <property type="gene ID" value="SETIT_033453mg"/>
</dbReference>
<evidence type="ECO:0000313" key="3">
    <source>
        <dbReference type="Proteomes" id="UP000004995"/>
    </source>
</evidence>
<dbReference type="HOGENOM" id="CLU_3336438_0_0_1"/>
<reference evidence="2" key="2">
    <citation type="submission" date="2018-08" db="UniProtKB">
        <authorList>
            <consortium name="EnsemblPlants"/>
        </authorList>
    </citation>
    <scope>IDENTIFICATION</scope>
    <source>
        <strain evidence="2">Yugu1</strain>
    </source>
</reference>
<dbReference type="AlphaFoldDB" id="K4A3K0"/>
<dbReference type="InParanoid" id="K4A3K0"/>
<protein>
    <submittedName>
        <fullName evidence="2">Uncharacterized protein</fullName>
    </submittedName>
</protein>
<reference evidence="3" key="1">
    <citation type="journal article" date="2012" name="Nat. Biotechnol.">
        <title>Reference genome sequence of the model plant Setaria.</title>
        <authorList>
            <person name="Bennetzen J.L."/>
            <person name="Schmutz J."/>
            <person name="Wang H."/>
            <person name="Percifield R."/>
            <person name="Hawkins J."/>
            <person name="Pontaroli A.C."/>
            <person name="Estep M."/>
            <person name="Feng L."/>
            <person name="Vaughn J.N."/>
            <person name="Grimwood J."/>
            <person name="Jenkins J."/>
            <person name="Barry K."/>
            <person name="Lindquist E."/>
            <person name="Hellsten U."/>
            <person name="Deshpande S."/>
            <person name="Wang X."/>
            <person name="Wu X."/>
            <person name="Mitros T."/>
            <person name="Triplett J."/>
            <person name="Yang X."/>
            <person name="Ye C.Y."/>
            <person name="Mauro-Herrera M."/>
            <person name="Wang L."/>
            <person name="Li P."/>
            <person name="Sharma M."/>
            <person name="Sharma R."/>
            <person name="Ronald P.C."/>
            <person name="Panaud O."/>
            <person name="Kellogg E.A."/>
            <person name="Brutnell T.P."/>
            <person name="Doust A.N."/>
            <person name="Tuskan G.A."/>
            <person name="Rokhsar D."/>
            <person name="Devos K.M."/>
        </authorList>
    </citation>
    <scope>NUCLEOTIDE SEQUENCE [LARGE SCALE GENOMIC DNA]</scope>
    <source>
        <strain evidence="3">cv. Yugu1</strain>
    </source>
</reference>
<keyword evidence="1" id="KW-1133">Transmembrane helix</keyword>
<dbReference type="EnsemblPlants" id="KQL24026">
    <property type="protein sequence ID" value="KQL24026"/>
    <property type="gene ID" value="SETIT_033453mg"/>
</dbReference>
<keyword evidence="1" id="KW-0812">Transmembrane</keyword>
<feature type="transmembrane region" description="Helical" evidence="1">
    <location>
        <begin position="20"/>
        <end position="37"/>
    </location>
</feature>
<proteinExistence type="predicted"/>
<accession>K4A3K0</accession>
<evidence type="ECO:0000313" key="2">
    <source>
        <dbReference type="EnsemblPlants" id="KQL24026"/>
    </source>
</evidence>
<sequence>MIYGSSSSDWSLTESKKFDLAIAFLVTSWKVAVAFLGP</sequence>
<keyword evidence="1" id="KW-0472">Membrane</keyword>
<evidence type="ECO:0000256" key="1">
    <source>
        <dbReference type="SAM" id="Phobius"/>
    </source>
</evidence>
<organism evidence="2 3">
    <name type="scientific">Setaria italica</name>
    <name type="common">Foxtail millet</name>
    <name type="synonym">Panicum italicum</name>
    <dbReference type="NCBI Taxonomy" id="4555"/>
    <lineage>
        <taxon>Eukaryota</taxon>
        <taxon>Viridiplantae</taxon>
        <taxon>Streptophyta</taxon>
        <taxon>Embryophyta</taxon>
        <taxon>Tracheophyta</taxon>
        <taxon>Spermatophyta</taxon>
        <taxon>Magnoliopsida</taxon>
        <taxon>Liliopsida</taxon>
        <taxon>Poales</taxon>
        <taxon>Poaceae</taxon>
        <taxon>PACMAD clade</taxon>
        <taxon>Panicoideae</taxon>
        <taxon>Panicodae</taxon>
        <taxon>Paniceae</taxon>
        <taxon>Cenchrinae</taxon>
        <taxon>Setaria</taxon>
    </lineage>
</organism>
<name>K4A3K0_SETIT</name>